<dbReference type="PIRSF" id="PIRSF000401">
    <property type="entry name" value="RPL11_MTase"/>
    <property type="match status" value="1"/>
</dbReference>
<dbReference type="CDD" id="cd02440">
    <property type="entry name" value="AdoMet_MTases"/>
    <property type="match status" value="1"/>
</dbReference>
<gene>
    <name evidence="6 7" type="primary">prmA</name>
    <name evidence="7" type="ORF">H8706_05565</name>
</gene>
<dbReference type="GO" id="GO:0008276">
    <property type="term" value="F:protein methyltransferase activity"/>
    <property type="evidence" value="ECO:0007669"/>
    <property type="project" value="UniProtKB-UniRule"/>
</dbReference>
<sequence length="321" mass="35607">MNWIKSIIHTTSAGIESVVGGLLNIGINGTQIEDEADFNDFLEHNKEFWDLVDDELIEQKKGGTKVIFYLADNEYLSENIANVKGMLAFLKSFDTDGKFGELTLETESVCEEDWANNWKKYFKVLEIGEKITICPIWENAPETDRIVFKINPGMSFGTGTHHSTKMCIEELEKIIKPGDEVLDIGCGSGILSIVSLLLGAKDAAALDIDPNCIYIAYENAGLNGIYEDKYTVLSGNVLSDDALFAKISHKKYDVVEANIIADVIIALAPKAKQLVKNGGTFVTSGIIINRADEVEETLGKYFKIEKIKQSGEWISIVCRNY</sequence>
<evidence type="ECO:0000256" key="1">
    <source>
        <dbReference type="ARBA" id="ARBA00009741"/>
    </source>
</evidence>
<dbReference type="NCBIfam" id="TIGR00406">
    <property type="entry name" value="prmA"/>
    <property type="match status" value="1"/>
</dbReference>
<dbReference type="PANTHER" id="PTHR43648:SF1">
    <property type="entry name" value="ELECTRON TRANSFER FLAVOPROTEIN BETA SUBUNIT LYSINE METHYLTRANSFERASE"/>
    <property type="match status" value="1"/>
</dbReference>
<dbReference type="HAMAP" id="MF_00735">
    <property type="entry name" value="Methyltr_PrmA"/>
    <property type="match status" value="1"/>
</dbReference>
<evidence type="ECO:0000256" key="2">
    <source>
        <dbReference type="ARBA" id="ARBA00022490"/>
    </source>
</evidence>
<dbReference type="Gene3D" id="3.40.50.150">
    <property type="entry name" value="Vaccinia Virus protein VP39"/>
    <property type="match status" value="1"/>
</dbReference>
<comment type="catalytic activity">
    <reaction evidence="6">
        <text>L-lysyl-[protein] + 3 S-adenosyl-L-methionine = N(6),N(6),N(6)-trimethyl-L-lysyl-[protein] + 3 S-adenosyl-L-homocysteine + 3 H(+)</text>
        <dbReference type="Rhea" id="RHEA:54192"/>
        <dbReference type="Rhea" id="RHEA-COMP:9752"/>
        <dbReference type="Rhea" id="RHEA-COMP:13826"/>
        <dbReference type="ChEBI" id="CHEBI:15378"/>
        <dbReference type="ChEBI" id="CHEBI:29969"/>
        <dbReference type="ChEBI" id="CHEBI:57856"/>
        <dbReference type="ChEBI" id="CHEBI:59789"/>
        <dbReference type="ChEBI" id="CHEBI:61961"/>
    </reaction>
</comment>
<keyword evidence="2 6" id="KW-0963">Cytoplasm</keyword>
<dbReference type="RefSeq" id="WP_262431835.1">
    <property type="nucleotide sequence ID" value="NZ_JACRTE010000005.1"/>
</dbReference>
<feature type="binding site" evidence="6">
    <location>
        <position position="207"/>
    </location>
    <ligand>
        <name>S-adenosyl-L-methionine</name>
        <dbReference type="ChEBI" id="CHEBI:59789"/>
    </ligand>
</feature>
<dbReference type="InterPro" id="IPR029063">
    <property type="entry name" value="SAM-dependent_MTases_sf"/>
</dbReference>
<comment type="subcellular location">
    <subcellularLocation>
        <location evidence="6">Cytoplasm</location>
    </subcellularLocation>
</comment>
<dbReference type="InterPro" id="IPR004498">
    <property type="entry name" value="Ribosomal_PrmA_MeTrfase"/>
</dbReference>
<proteinExistence type="inferred from homology"/>
<reference evidence="7" key="1">
    <citation type="submission" date="2020-08" db="EMBL/GenBank/DDBJ databases">
        <title>Genome public.</title>
        <authorList>
            <person name="Liu C."/>
            <person name="Sun Q."/>
        </authorList>
    </citation>
    <scope>NUCLEOTIDE SEQUENCE</scope>
    <source>
        <strain evidence="7">NSJ-50</strain>
    </source>
</reference>
<keyword evidence="7" id="KW-0689">Ribosomal protein</keyword>
<organism evidence="7 8">
    <name type="scientific">Qingrenia yutianensis</name>
    <dbReference type="NCBI Taxonomy" id="2763676"/>
    <lineage>
        <taxon>Bacteria</taxon>
        <taxon>Bacillati</taxon>
        <taxon>Bacillota</taxon>
        <taxon>Clostridia</taxon>
        <taxon>Eubacteriales</taxon>
        <taxon>Oscillospiraceae</taxon>
        <taxon>Qingrenia</taxon>
    </lineage>
</organism>
<dbReference type="InterPro" id="IPR050078">
    <property type="entry name" value="Ribosomal_L11_MeTrfase_PrmA"/>
</dbReference>
<feature type="binding site" evidence="6">
    <location>
        <position position="164"/>
    </location>
    <ligand>
        <name>S-adenosyl-L-methionine</name>
        <dbReference type="ChEBI" id="CHEBI:59789"/>
    </ligand>
</feature>
<keyword evidence="5 6" id="KW-0949">S-adenosyl-L-methionine</keyword>
<name>A0A926FDJ2_9FIRM</name>
<feature type="binding site" evidence="6">
    <location>
        <position position="258"/>
    </location>
    <ligand>
        <name>S-adenosyl-L-methionine</name>
        <dbReference type="ChEBI" id="CHEBI:59789"/>
    </ligand>
</feature>
<comment type="similarity">
    <text evidence="1 6">Belongs to the methyltransferase superfamily. PrmA family.</text>
</comment>
<dbReference type="Proteomes" id="UP000647416">
    <property type="component" value="Unassembled WGS sequence"/>
</dbReference>
<evidence type="ECO:0000256" key="6">
    <source>
        <dbReference type="HAMAP-Rule" id="MF_00735"/>
    </source>
</evidence>
<dbReference type="AlphaFoldDB" id="A0A926FDJ2"/>
<keyword evidence="8" id="KW-1185">Reference proteome</keyword>
<dbReference type="GO" id="GO:0005840">
    <property type="term" value="C:ribosome"/>
    <property type="evidence" value="ECO:0007669"/>
    <property type="project" value="UniProtKB-KW"/>
</dbReference>
<dbReference type="EC" id="2.1.1.-" evidence="6"/>
<evidence type="ECO:0000313" key="7">
    <source>
        <dbReference type="EMBL" id="MBC8596334.1"/>
    </source>
</evidence>
<keyword evidence="4 6" id="KW-0808">Transferase</keyword>
<dbReference type="Pfam" id="PF06325">
    <property type="entry name" value="PrmA"/>
    <property type="match status" value="1"/>
</dbReference>
<dbReference type="PANTHER" id="PTHR43648">
    <property type="entry name" value="ELECTRON TRANSFER FLAVOPROTEIN BETA SUBUNIT LYSINE METHYLTRANSFERASE"/>
    <property type="match status" value="1"/>
</dbReference>
<dbReference type="GO" id="GO:0005737">
    <property type="term" value="C:cytoplasm"/>
    <property type="evidence" value="ECO:0007669"/>
    <property type="project" value="UniProtKB-SubCell"/>
</dbReference>
<dbReference type="SUPFAM" id="SSF53335">
    <property type="entry name" value="S-adenosyl-L-methionine-dependent methyltransferases"/>
    <property type="match status" value="1"/>
</dbReference>
<keyword evidence="3 6" id="KW-0489">Methyltransferase</keyword>
<dbReference type="GO" id="GO:0032259">
    <property type="term" value="P:methylation"/>
    <property type="evidence" value="ECO:0007669"/>
    <property type="project" value="UniProtKB-KW"/>
</dbReference>
<comment type="function">
    <text evidence="6">Methylates ribosomal protein L11.</text>
</comment>
<evidence type="ECO:0000256" key="5">
    <source>
        <dbReference type="ARBA" id="ARBA00022691"/>
    </source>
</evidence>
<accession>A0A926FDJ2</accession>
<protein>
    <recommendedName>
        <fullName evidence="6">Ribosomal protein L11 methyltransferase</fullName>
        <shortName evidence="6">L11 Mtase</shortName>
        <ecNumber evidence="6">2.1.1.-</ecNumber>
    </recommendedName>
</protein>
<evidence type="ECO:0000256" key="4">
    <source>
        <dbReference type="ARBA" id="ARBA00022679"/>
    </source>
</evidence>
<comment type="caution">
    <text evidence="7">The sequence shown here is derived from an EMBL/GenBank/DDBJ whole genome shotgun (WGS) entry which is preliminary data.</text>
</comment>
<dbReference type="EMBL" id="JACRTE010000005">
    <property type="protein sequence ID" value="MBC8596334.1"/>
    <property type="molecule type" value="Genomic_DNA"/>
</dbReference>
<feature type="binding site" evidence="6">
    <location>
        <position position="185"/>
    </location>
    <ligand>
        <name>S-adenosyl-L-methionine</name>
        <dbReference type="ChEBI" id="CHEBI:59789"/>
    </ligand>
</feature>
<evidence type="ECO:0000256" key="3">
    <source>
        <dbReference type="ARBA" id="ARBA00022603"/>
    </source>
</evidence>
<evidence type="ECO:0000313" key="8">
    <source>
        <dbReference type="Proteomes" id="UP000647416"/>
    </source>
</evidence>
<keyword evidence="7" id="KW-0687">Ribonucleoprotein</keyword>